<dbReference type="PROSITE" id="PS50943">
    <property type="entry name" value="HTH_CROC1"/>
    <property type="match status" value="1"/>
</dbReference>
<evidence type="ECO:0000259" key="1">
    <source>
        <dbReference type="PROSITE" id="PS50943"/>
    </source>
</evidence>
<dbReference type="EMBL" id="LUKE01000001">
    <property type="protein sequence ID" value="KYG67181.1"/>
    <property type="molecule type" value="Genomic_DNA"/>
</dbReference>
<dbReference type="SUPFAM" id="SSF47413">
    <property type="entry name" value="lambda repressor-like DNA-binding domains"/>
    <property type="match status" value="1"/>
</dbReference>
<dbReference type="Pfam" id="PF14394">
    <property type="entry name" value="DUF4423"/>
    <property type="match status" value="1"/>
</dbReference>
<dbReference type="CDD" id="cd00093">
    <property type="entry name" value="HTH_XRE"/>
    <property type="match status" value="1"/>
</dbReference>
<keyword evidence="3" id="KW-1185">Reference proteome</keyword>
<proteinExistence type="predicted"/>
<feature type="domain" description="HTH cro/C1-type" evidence="1">
    <location>
        <begin position="23"/>
        <end position="70"/>
    </location>
</feature>
<dbReference type="InterPro" id="IPR001387">
    <property type="entry name" value="Cro/C1-type_HTH"/>
</dbReference>
<gene>
    <name evidence="2" type="ORF">AZI86_09230</name>
</gene>
<evidence type="ECO:0000313" key="2">
    <source>
        <dbReference type="EMBL" id="KYG67181.1"/>
    </source>
</evidence>
<comment type="caution">
    <text evidence="2">The sequence shown here is derived from an EMBL/GenBank/DDBJ whole genome shotgun (WGS) entry which is preliminary data.</text>
</comment>
<dbReference type="InterPro" id="IPR011873">
    <property type="entry name" value="CHP02147"/>
</dbReference>
<dbReference type="InterPro" id="IPR010982">
    <property type="entry name" value="Lambda_DNA-bd_dom_sf"/>
</dbReference>
<dbReference type="Gene3D" id="1.10.260.40">
    <property type="entry name" value="lambda repressor-like DNA-binding domains"/>
    <property type="match status" value="1"/>
</dbReference>
<protein>
    <recommendedName>
        <fullName evidence="1">HTH cro/C1-type domain-containing protein</fullName>
    </recommendedName>
</protein>
<reference evidence="2 3" key="1">
    <citation type="submission" date="2016-03" db="EMBL/GenBank/DDBJ databases">
        <authorList>
            <person name="Ploux O."/>
        </authorList>
    </citation>
    <scope>NUCLEOTIDE SEQUENCE [LARGE SCALE GENOMIC DNA]</scope>
    <source>
        <strain evidence="2 3">R0</strain>
    </source>
</reference>
<accession>A0A150WRP4</accession>
<evidence type="ECO:0000313" key="3">
    <source>
        <dbReference type="Proteomes" id="UP000075320"/>
    </source>
</evidence>
<sequence>MSQIYEFTKYSDYLESLVTGETKRFSISQLAQFAGVQRPYLSNVLAGRSQLNTEQAFRLGEHLGFDSDAQTYFTLLVEYERASHEKFKSHTLTKIKALQSIALKLEKKLQREISAVDSTMTAEYFSSWELSALHILSSIPLMQKPDQMALALRLPISYVMTSLDRLVAWGLVKQNKNRYEWASGNIHVPATSPTLSMHHRNWREKSVEDARLRPGDTIHFTSVYSMSESDYEKFRLRILDFLKDYNQMAGGSKEEKLVSFNLDFFDVT</sequence>
<organism evidence="2 3">
    <name type="scientific">Bdellovibrio bacteriovorus</name>
    <dbReference type="NCBI Taxonomy" id="959"/>
    <lineage>
        <taxon>Bacteria</taxon>
        <taxon>Pseudomonadati</taxon>
        <taxon>Bdellovibrionota</taxon>
        <taxon>Bdellovibrionia</taxon>
        <taxon>Bdellovibrionales</taxon>
        <taxon>Pseudobdellovibrionaceae</taxon>
        <taxon>Bdellovibrio</taxon>
    </lineage>
</organism>
<dbReference type="AlphaFoldDB" id="A0A150WRP4"/>
<dbReference type="Proteomes" id="UP000075320">
    <property type="component" value="Unassembled WGS sequence"/>
</dbReference>
<dbReference type="RefSeq" id="WP_061834757.1">
    <property type="nucleotide sequence ID" value="NZ_LUKE01000001.1"/>
</dbReference>
<dbReference type="GO" id="GO:0003677">
    <property type="term" value="F:DNA binding"/>
    <property type="evidence" value="ECO:0007669"/>
    <property type="project" value="InterPro"/>
</dbReference>
<dbReference type="NCBIfam" id="TIGR02147">
    <property type="entry name" value="Fsuc_second"/>
    <property type="match status" value="1"/>
</dbReference>
<dbReference type="InterPro" id="IPR025537">
    <property type="entry name" value="DUF4423"/>
</dbReference>
<name>A0A150WRP4_BDEBC</name>